<dbReference type="PANTHER" id="PTHR43190">
    <property type="entry name" value="N-ACETYL-D-GLUCOSAMINE KINASE"/>
    <property type="match status" value="1"/>
</dbReference>
<sequence length="306" mass="30553">MTLVLGLDVGGTSSRALITTLDGARAGFGRAGAGNPVSVPLPEAVAAVSDAVRAALTGLDPAEVRCAVMGIAGTGRFTDPAVASAYETAFAELGLLVPVRPVGDVEVAYAAGTPEPRGTVLISGTGAIAARIEHGVMTASADGIGWLLGDLGSGFWLGREAAALTARELYSRVPEGHLTRAVATAVLGVLPAAASRQAADDLIGALHDQEPRHLSRLAPLVTEAAEAGDPQAAALVERCAAHLVDTVVEVHADGPVVLAGSVLGGSRPVREAVIRLLAHHLPGTATVTAGPGEVGAARIAAARSGT</sequence>
<keyword evidence="2" id="KW-0808">Transferase</keyword>
<name>A0A8J3JI41_9ACTN</name>
<dbReference type="Pfam" id="PF01869">
    <property type="entry name" value="BcrAD_BadFG"/>
    <property type="match status" value="1"/>
</dbReference>
<comment type="caution">
    <text evidence="2">The sequence shown here is derived from an EMBL/GenBank/DDBJ whole genome shotgun (WGS) entry which is preliminary data.</text>
</comment>
<dbReference type="PANTHER" id="PTHR43190:SF3">
    <property type="entry name" value="N-ACETYL-D-GLUCOSAMINE KINASE"/>
    <property type="match status" value="1"/>
</dbReference>
<organism evidence="2 3">
    <name type="scientific">Catellatospora bangladeshensis</name>
    <dbReference type="NCBI Taxonomy" id="310355"/>
    <lineage>
        <taxon>Bacteria</taxon>
        <taxon>Bacillati</taxon>
        <taxon>Actinomycetota</taxon>
        <taxon>Actinomycetes</taxon>
        <taxon>Micromonosporales</taxon>
        <taxon>Micromonosporaceae</taxon>
        <taxon>Catellatospora</taxon>
    </lineage>
</organism>
<dbReference type="InterPro" id="IPR043129">
    <property type="entry name" value="ATPase_NBD"/>
</dbReference>
<dbReference type="GO" id="GO:0016301">
    <property type="term" value="F:kinase activity"/>
    <property type="evidence" value="ECO:0007669"/>
    <property type="project" value="UniProtKB-KW"/>
</dbReference>
<keyword evidence="3" id="KW-1185">Reference proteome</keyword>
<keyword evidence="2" id="KW-0418">Kinase</keyword>
<dbReference type="RefSeq" id="WP_203745228.1">
    <property type="nucleotide sequence ID" value="NZ_BONF01000011.1"/>
</dbReference>
<dbReference type="SUPFAM" id="SSF53067">
    <property type="entry name" value="Actin-like ATPase domain"/>
    <property type="match status" value="2"/>
</dbReference>
<dbReference type="InterPro" id="IPR002731">
    <property type="entry name" value="ATPase_BadF"/>
</dbReference>
<gene>
    <name evidence="2" type="ORF">Cba03nite_24170</name>
</gene>
<evidence type="ECO:0000259" key="1">
    <source>
        <dbReference type="Pfam" id="PF01869"/>
    </source>
</evidence>
<accession>A0A8J3JI41</accession>
<dbReference type="Gene3D" id="3.30.420.40">
    <property type="match status" value="2"/>
</dbReference>
<protein>
    <submittedName>
        <fullName evidence="2">N-acetylglucosamine kinase</fullName>
    </submittedName>
</protein>
<dbReference type="EMBL" id="BONF01000011">
    <property type="protein sequence ID" value="GIF81068.1"/>
    <property type="molecule type" value="Genomic_DNA"/>
</dbReference>
<reference evidence="2 3" key="1">
    <citation type="submission" date="2021-01" db="EMBL/GenBank/DDBJ databases">
        <title>Whole genome shotgun sequence of Catellatospora bangladeshensis NBRC 107357.</title>
        <authorList>
            <person name="Komaki H."/>
            <person name="Tamura T."/>
        </authorList>
    </citation>
    <scope>NUCLEOTIDE SEQUENCE [LARGE SCALE GENOMIC DNA]</scope>
    <source>
        <strain evidence="2 3">NBRC 107357</strain>
    </source>
</reference>
<evidence type="ECO:0000313" key="3">
    <source>
        <dbReference type="Proteomes" id="UP000601223"/>
    </source>
</evidence>
<proteinExistence type="predicted"/>
<feature type="domain" description="ATPase BadF/BadG/BcrA/BcrD type" evidence="1">
    <location>
        <begin position="5"/>
        <end position="273"/>
    </location>
</feature>
<dbReference type="Proteomes" id="UP000601223">
    <property type="component" value="Unassembled WGS sequence"/>
</dbReference>
<evidence type="ECO:0000313" key="2">
    <source>
        <dbReference type="EMBL" id="GIF81068.1"/>
    </source>
</evidence>
<dbReference type="AlphaFoldDB" id="A0A8J3JI41"/>
<dbReference type="InterPro" id="IPR052519">
    <property type="entry name" value="Euk-type_GlcNAc_Kinase"/>
</dbReference>